<dbReference type="EMBL" id="KI692833">
    <property type="protein sequence ID" value="ETM46624.1"/>
    <property type="molecule type" value="Genomic_DNA"/>
</dbReference>
<feature type="non-terminal residue" evidence="2">
    <location>
        <position position="1"/>
    </location>
</feature>
<gene>
    <name evidence="3" type="ORF">L914_08522</name>
    <name evidence="2" type="ORF">L916_08567</name>
</gene>
<evidence type="ECO:0000256" key="1">
    <source>
        <dbReference type="SAM" id="MobiDB-lite"/>
    </source>
</evidence>
<feature type="region of interest" description="Disordered" evidence="1">
    <location>
        <begin position="1"/>
        <end position="29"/>
    </location>
</feature>
<dbReference type="AlphaFoldDB" id="W2J394"/>
<dbReference type="Proteomes" id="UP000053864">
    <property type="component" value="Unassembled WGS sequence"/>
</dbReference>
<evidence type="ECO:0000313" key="4">
    <source>
        <dbReference type="Proteomes" id="UP000053864"/>
    </source>
</evidence>
<reference evidence="3" key="2">
    <citation type="submission" date="2013-11" db="EMBL/GenBank/DDBJ databases">
        <title>The Genome Sequence of Phytophthora parasitica IAC_01/95.</title>
        <authorList>
            <consortium name="The Broad Institute Genomics Platform"/>
            <person name="Russ C."/>
            <person name="Tyler B."/>
            <person name="Panabieres F."/>
            <person name="Shan W."/>
            <person name="Tripathy S."/>
            <person name="Grunwald N."/>
            <person name="Machado M."/>
            <person name="Johnson C.S."/>
            <person name="Arredondo F."/>
            <person name="Hong C."/>
            <person name="Coffey M."/>
            <person name="Young S.K."/>
            <person name="Zeng Q."/>
            <person name="Gargeya S."/>
            <person name="Fitzgerald M."/>
            <person name="Abouelleil A."/>
            <person name="Alvarado L."/>
            <person name="Chapman S.B."/>
            <person name="Gainer-Dewar J."/>
            <person name="Goldberg J."/>
            <person name="Griggs A."/>
            <person name="Gujja S."/>
            <person name="Hansen M."/>
            <person name="Howarth C."/>
            <person name="Imamovic A."/>
            <person name="Ireland A."/>
            <person name="Larimer J."/>
            <person name="McCowan C."/>
            <person name="Murphy C."/>
            <person name="Pearson M."/>
            <person name="Poon T.W."/>
            <person name="Priest M."/>
            <person name="Roberts A."/>
            <person name="Saif S."/>
            <person name="Shea T."/>
            <person name="Sykes S."/>
            <person name="Wortman J."/>
            <person name="Nusbaum C."/>
            <person name="Birren B."/>
        </authorList>
    </citation>
    <scope>NUCLEOTIDE SEQUENCE [LARGE SCALE GENOMIC DNA]</scope>
    <source>
        <strain evidence="3">IAC_01/95</strain>
    </source>
</reference>
<sequence length="75" mass="8146">NLGGAKGRKDSPPEEEDRSEGTCGENGSSEVIDLSELTLPSLSSLHPIQYYVAHAEEKRSNLEHSHIALVANMNE</sequence>
<evidence type="ECO:0000313" key="3">
    <source>
        <dbReference type="EMBL" id="ETM46624.1"/>
    </source>
</evidence>
<reference evidence="2 4" key="1">
    <citation type="submission" date="2013-11" db="EMBL/GenBank/DDBJ databases">
        <title>The Genome Sequence of Phytophthora parasitica CJ05E6.</title>
        <authorList>
            <consortium name="The Broad Institute Genomics Platform"/>
            <person name="Russ C."/>
            <person name="Tyler B."/>
            <person name="Panabieres F."/>
            <person name="Shan W."/>
            <person name="Tripathy S."/>
            <person name="Grunwald N."/>
            <person name="Machado M."/>
            <person name="Johnson C.S."/>
            <person name="Arredondo F."/>
            <person name="Hong C."/>
            <person name="Coffey M."/>
            <person name="Young S.K."/>
            <person name="Zeng Q."/>
            <person name="Gargeya S."/>
            <person name="Fitzgerald M."/>
            <person name="Abouelleil A."/>
            <person name="Alvarado L."/>
            <person name="Chapman S.B."/>
            <person name="Gainer-Dewar J."/>
            <person name="Goldberg J."/>
            <person name="Griggs A."/>
            <person name="Gujja S."/>
            <person name="Hansen M."/>
            <person name="Howarth C."/>
            <person name="Imamovic A."/>
            <person name="Ireland A."/>
            <person name="Larimer J."/>
            <person name="McCowan C."/>
            <person name="Murphy C."/>
            <person name="Pearson M."/>
            <person name="Poon T.W."/>
            <person name="Priest M."/>
            <person name="Roberts A."/>
            <person name="Saif S."/>
            <person name="Shea T."/>
            <person name="Sykes S."/>
            <person name="Wortman J."/>
            <person name="Nusbaum C."/>
            <person name="Birren B."/>
        </authorList>
    </citation>
    <scope>NUCLEOTIDE SEQUENCE [LARGE SCALE GENOMIC DNA]</scope>
    <source>
        <strain evidence="2 4">CJ05E6</strain>
    </source>
</reference>
<accession>W2J394</accession>
<dbReference type="Proteomes" id="UP000054532">
    <property type="component" value="Unassembled WGS sequence"/>
</dbReference>
<proteinExistence type="predicted"/>
<organism evidence="2 4">
    <name type="scientific">Phytophthora nicotianae</name>
    <name type="common">Potato buckeye rot agent</name>
    <name type="synonym">Phytophthora parasitica</name>
    <dbReference type="NCBI Taxonomy" id="4792"/>
    <lineage>
        <taxon>Eukaryota</taxon>
        <taxon>Sar</taxon>
        <taxon>Stramenopiles</taxon>
        <taxon>Oomycota</taxon>
        <taxon>Peronosporomycetes</taxon>
        <taxon>Peronosporales</taxon>
        <taxon>Peronosporaceae</taxon>
        <taxon>Phytophthora</taxon>
    </lineage>
</organism>
<protein>
    <submittedName>
        <fullName evidence="2">Uncharacterized protein</fullName>
    </submittedName>
</protein>
<name>W2J394_PHYNI</name>
<dbReference type="EMBL" id="KI672888">
    <property type="protein sequence ID" value="ETL40217.1"/>
    <property type="molecule type" value="Genomic_DNA"/>
</dbReference>
<evidence type="ECO:0000313" key="2">
    <source>
        <dbReference type="EMBL" id="ETL40217.1"/>
    </source>
</evidence>